<dbReference type="EMBL" id="RBAL01000024">
    <property type="protein sequence ID" value="RKN37505.1"/>
    <property type="molecule type" value="Genomic_DNA"/>
</dbReference>
<dbReference type="Proteomes" id="UP000272474">
    <property type="component" value="Unassembled WGS sequence"/>
</dbReference>
<evidence type="ECO:0000313" key="1">
    <source>
        <dbReference type="EMBL" id="RKN37505.1"/>
    </source>
</evidence>
<keyword evidence="2" id="KW-1185">Reference proteome</keyword>
<name>A0A3A9YMP4_9ACTN</name>
<protein>
    <submittedName>
        <fullName evidence="1">Uncharacterized protein</fullName>
    </submittedName>
</protein>
<comment type="caution">
    <text evidence="1">The sequence shown here is derived from an EMBL/GenBank/DDBJ whole genome shotgun (WGS) entry which is preliminary data.</text>
</comment>
<reference evidence="1 2" key="1">
    <citation type="journal article" date="2014" name="Int. J. Syst. Evol. Microbiol.">
        <title>Streptomyces hoynatensis sp. nov., isolated from deep marine sediment.</title>
        <authorList>
            <person name="Veyisoglu A."/>
            <person name="Sahin N."/>
        </authorList>
    </citation>
    <scope>NUCLEOTIDE SEQUENCE [LARGE SCALE GENOMIC DNA]</scope>
    <source>
        <strain evidence="1 2">KCTC 29097</strain>
    </source>
</reference>
<dbReference type="AlphaFoldDB" id="A0A3A9YMP4"/>
<proteinExistence type="predicted"/>
<organism evidence="1 2">
    <name type="scientific">Streptomyces hoynatensis</name>
    <dbReference type="NCBI Taxonomy" id="1141874"/>
    <lineage>
        <taxon>Bacteria</taxon>
        <taxon>Bacillati</taxon>
        <taxon>Actinomycetota</taxon>
        <taxon>Actinomycetes</taxon>
        <taxon>Kitasatosporales</taxon>
        <taxon>Streptomycetaceae</taxon>
        <taxon>Streptomyces</taxon>
    </lineage>
</organism>
<sequence>MSERRTQIFEVSTLYGAATLAAAVDAGQFGPAEEARRLLLVCNNAGIPETSAQVEEMAGWDRVAARFDRVLSWNETISPYHPSQWAPQEGDEVLWQRLLREAWGIGEGPFDLVVESAHAKPAATLAAIFADADIHVYADGLMVYGPTRERLPWPTGCRVRRLLHPDLVPGLRPLLLAEYDTPAEVVPAEAFRAVLDEITAQYGRAEEDAPVAGGEGTAVLLGQYLAALNLISAREEEELHERMLRGAAAAGCRTIVFKPHPTAPAQYSKALEKAAADEGVSLTVLDSPMLAETLFARVAPQLVVGCFSTALLTASALYGLPIARVGTGLLLERIVPYQNSNRVPLTLVDALVPDLLERRGGEVVTRRPEAAAELAPLLRAVGYCMQPKLHPGLRPEAESWLGAHGQAEAARYFKRGRLTALALPGGFAANLTRQLPGGRTALRIARNVKRRATRR</sequence>
<dbReference type="OrthoDB" id="3723482at2"/>
<dbReference type="Pfam" id="PF07388">
    <property type="entry name" value="A-2_8-polyST"/>
    <property type="match status" value="1"/>
</dbReference>
<evidence type="ECO:0000313" key="2">
    <source>
        <dbReference type="Proteomes" id="UP000272474"/>
    </source>
</evidence>
<dbReference type="InterPro" id="IPR010866">
    <property type="entry name" value="A-2_8-polyST"/>
</dbReference>
<dbReference type="RefSeq" id="WP_120684521.1">
    <property type="nucleotide sequence ID" value="NZ_RBAL01000024.1"/>
</dbReference>
<accession>A0A3A9YMP4</accession>
<gene>
    <name evidence="1" type="ORF">D7294_27585</name>
</gene>